<dbReference type="InterPro" id="IPR011990">
    <property type="entry name" value="TPR-like_helical_dom_sf"/>
</dbReference>
<protein>
    <submittedName>
        <fullName evidence="1">SusD/RagB family nutrient-binding outer membrane lipoprotein</fullName>
    </submittedName>
</protein>
<organism evidence="1">
    <name type="scientific">Mariniphaga anaerophila</name>
    <dbReference type="NCBI Taxonomy" id="1484053"/>
    <lineage>
        <taxon>Bacteria</taxon>
        <taxon>Pseudomonadati</taxon>
        <taxon>Bacteroidota</taxon>
        <taxon>Bacteroidia</taxon>
        <taxon>Marinilabiliales</taxon>
        <taxon>Prolixibacteraceae</taxon>
        <taxon>Mariniphaga</taxon>
    </lineage>
</organism>
<dbReference type="Proteomes" id="UP000886047">
    <property type="component" value="Unassembled WGS sequence"/>
</dbReference>
<dbReference type="Pfam" id="PF12771">
    <property type="entry name" value="SusD-like_2"/>
    <property type="match status" value="1"/>
</dbReference>
<dbReference type="InterPro" id="IPR041662">
    <property type="entry name" value="SusD-like_2"/>
</dbReference>
<gene>
    <name evidence="1" type="ORF">ENN90_03355</name>
</gene>
<comment type="caution">
    <text evidence="1">The sequence shown here is derived from an EMBL/GenBank/DDBJ whole genome shotgun (WGS) entry which is preliminary data.</text>
</comment>
<dbReference type="AlphaFoldDB" id="A0A831LNK0"/>
<dbReference type="PROSITE" id="PS51257">
    <property type="entry name" value="PROKAR_LIPOPROTEIN"/>
    <property type="match status" value="1"/>
</dbReference>
<keyword evidence="1" id="KW-0449">Lipoprotein</keyword>
<name>A0A831LNK0_9BACT</name>
<proteinExistence type="predicted"/>
<sequence>MKNLKYIITAIITFAVAVSCDNFEEINTDPNKTNRVTPAMLATQTLKDTYRFWNPNPSDFTSGNLFNKHIAMLETNPNPGQYYYAYWPYGSFGAFTRLTDLKFMSEYAEGSQFESSYKGLELFLKAWFGFNNTLDMGDIPYSEAGKATEGITQPKYDKQADVFAGILSDLQQAESNFAQGVNFDGDIMYGGRVSKWQKLSNAMQLKVIQTMSKQATAEQKQRFAAIVNSGNLLESNDDNFKLVYTDNPNATYPMWNGEERRKYTGVSELIVNSLKELNDRRLFYFAEPAEVKVNEGLQATDFDAYVGAPTEIPAEQLALNNASGQYSLLNRRYVEFRDGDPMLYFTYSEQCFIIAEAIEEGWVSGNAQEYYEKGVKAMLEYYMNLNHTTGWVHGMEIDQDYINNYFTGAAAYATGGTKEQRLQQIWLQRWLIDFFQGNGGNYPQFLRTGYPEYPLNPSTSLNPDDPAVYPKRWMYPTDELTKNPENYQKAIDEQFGGYDGINQVPWYLK</sequence>
<dbReference type="SUPFAM" id="SSF48452">
    <property type="entry name" value="TPR-like"/>
    <property type="match status" value="1"/>
</dbReference>
<reference evidence="1" key="1">
    <citation type="journal article" date="2020" name="mSystems">
        <title>Genome- and Community-Level Interaction Insights into Carbon Utilization and Element Cycling Functions of Hydrothermarchaeota in Hydrothermal Sediment.</title>
        <authorList>
            <person name="Zhou Z."/>
            <person name="Liu Y."/>
            <person name="Xu W."/>
            <person name="Pan J."/>
            <person name="Luo Z.H."/>
            <person name="Li M."/>
        </authorList>
    </citation>
    <scope>NUCLEOTIDE SEQUENCE [LARGE SCALE GENOMIC DNA]</scope>
    <source>
        <strain evidence="1">SpSt-1217</strain>
    </source>
</reference>
<accession>A0A831LNK0</accession>
<evidence type="ECO:0000313" key="1">
    <source>
        <dbReference type="EMBL" id="HDR50643.1"/>
    </source>
</evidence>
<dbReference type="Gene3D" id="1.25.40.390">
    <property type="match status" value="1"/>
</dbReference>
<dbReference type="EMBL" id="DSDK01000190">
    <property type="protein sequence ID" value="HDR50643.1"/>
    <property type="molecule type" value="Genomic_DNA"/>
</dbReference>